<dbReference type="InterPro" id="IPR016516">
    <property type="entry name" value="UCP07580"/>
</dbReference>
<dbReference type="Proteomes" id="UP000016540">
    <property type="component" value="Unassembled WGS sequence"/>
</dbReference>
<gene>
    <name evidence="1" type="ORF">MARLIPOL_02685</name>
</gene>
<organism evidence="1 2">
    <name type="scientific">Marinobacter lipolyticus SM19</name>
    <dbReference type="NCBI Taxonomy" id="1318628"/>
    <lineage>
        <taxon>Bacteria</taxon>
        <taxon>Pseudomonadati</taxon>
        <taxon>Pseudomonadota</taxon>
        <taxon>Gammaproteobacteria</taxon>
        <taxon>Pseudomonadales</taxon>
        <taxon>Marinobacteraceae</taxon>
        <taxon>Marinobacter</taxon>
    </lineage>
</organism>
<keyword evidence="2" id="KW-1185">Reference proteome</keyword>
<dbReference type="AlphaFoldDB" id="R8B4T5"/>
<proteinExistence type="predicted"/>
<dbReference type="OrthoDB" id="5727566at2"/>
<evidence type="ECO:0008006" key="3">
    <source>
        <dbReference type="Google" id="ProtNLM"/>
    </source>
</evidence>
<dbReference type="Pfam" id="PF10118">
    <property type="entry name" value="Metal_hydrol"/>
    <property type="match status" value="1"/>
</dbReference>
<reference evidence="1 2" key="1">
    <citation type="journal article" date="2013" name="Genome Announc.">
        <title>Draft Genome Sequence of the Moderately Halophilic Bacterium Marinobacter lipolyticus Strain SM19.</title>
        <authorList>
            <person name="Papke R.T."/>
            <person name="de la Haba R.R."/>
            <person name="Infante-Dominguez C."/>
            <person name="Perez D."/>
            <person name="Sanchez-Porro C."/>
            <person name="Lapierre P."/>
            <person name="Ventosa A."/>
        </authorList>
    </citation>
    <scope>NUCLEOTIDE SEQUENCE [LARGE SCALE GENOMIC DNA]</scope>
    <source>
        <strain evidence="1 2">SM19</strain>
    </source>
</reference>
<dbReference type="PANTHER" id="PTHR39456">
    <property type="entry name" value="METAL-DEPENDENT HYDROLASE"/>
    <property type="match status" value="1"/>
</dbReference>
<protein>
    <recommendedName>
        <fullName evidence="3">Metal-dependent hydrolase</fullName>
    </recommendedName>
</protein>
<dbReference type="PIRSF" id="PIRSF007580">
    <property type="entry name" value="UCP07580"/>
    <property type="match status" value="1"/>
</dbReference>
<dbReference type="PANTHER" id="PTHR39456:SF1">
    <property type="entry name" value="METAL-DEPENDENT HYDROLASE"/>
    <property type="match status" value="1"/>
</dbReference>
<evidence type="ECO:0000313" key="2">
    <source>
        <dbReference type="Proteomes" id="UP000016540"/>
    </source>
</evidence>
<name>R8B4T5_9GAMM</name>
<dbReference type="PATRIC" id="fig|1318628.3.peg.538"/>
<comment type="caution">
    <text evidence="1">The sequence shown here is derived from an EMBL/GenBank/DDBJ whole genome shotgun (WGS) entry which is preliminary data.</text>
</comment>
<dbReference type="eggNOG" id="COG3687">
    <property type="taxonomic scope" value="Bacteria"/>
</dbReference>
<dbReference type="STRING" id="1318628.MARLIPOL_02685"/>
<evidence type="ECO:0000313" key="1">
    <source>
        <dbReference type="EMBL" id="EON93576.1"/>
    </source>
</evidence>
<dbReference type="RefSeq" id="WP_012136536.1">
    <property type="nucleotide sequence ID" value="NZ_KE007306.1"/>
</dbReference>
<dbReference type="HOGENOM" id="CLU_051636_0_1_6"/>
<dbReference type="EMBL" id="ASAD01000006">
    <property type="protein sequence ID" value="EON93576.1"/>
    <property type="molecule type" value="Genomic_DNA"/>
</dbReference>
<sequence length="302" mass="34691">MQSPETRKSQLRPTPENVSIKPQRMGFTFNNKVPRYWLGGNRLMSHTMNAMSLLFPQGETFFVDAVRHFRASVQDPVLQKEISGFIGQEAMHSLEHVAMNQHVHDQGMPTEEIEAHLKILLDAVRVLPKRHHLAITCALEHLTAMLADLLLARDDIREDMHETMRPLWVWHAVEETEHKGVAFNVYKAVDGSNYIERTGWLVMSTAMLAVFTTYGTLRMMARDGRPSLTDTVQGLWRMWGINGAFSSLTGEWLRYFKPGFHPWDHDNSELIDQFKRAVQDSIAPEFRDGNRRKATIKTTTAH</sequence>
<accession>R8B4T5</accession>